<organism evidence="10 11">
    <name type="scientific">Laodelphax striatellus</name>
    <name type="common">Small brown planthopper</name>
    <name type="synonym">Delphax striatella</name>
    <dbReference type="NCBI Taxonomy" id="195883"/>
    <lineage>
        <taxon>Eukaryota</taxon>
        <taxon>Metazoa</taxon>
        <taxon>Ecdysozoa</taxon>
        <taxon>Arthropoda</taxon>
        <taxon>Hexapoda</taxon>
        <taxon>Insecta</taxon>
        <taxon>Pterygota</taxon>
        <taxon>Neoptera</taxon>
        <taxon>Paraneoptera</taxon>
        <taxon>Hemiptera</taxon>
        <taxon>Auchenorrhyncha</taxon>
        <taxon>Fulgoroidea</taxon>
        <taxon>Delphacidae</taxon>
        <taxon>Criomorphinae</taxon>
        <taxon>Laodelphax</taxon>
    </lineage>
</organism>
<dbReference type="GO" id="GO:0000978">
    <property type="term" value="F:RNA polymerase II cis-regulatory region sequence-specific DNA binding"/>
    <property type="evidence" value="ECO:0007669"/>
    <property type="project" value="TreeGrafter"/>
</dbReference>
<dbReference type="Pfam" id="PF00046">
    <property type="entry name" value="Homeodomain"/>
    <property type="match status" value="1"/>
</dbReference>
<dbReference type="GO" id="GO:0005634">
    <property type="term" value="C:nucleus"/>
    <property type="evidence" value="ECO:0007669"/>
    <property type="project" value="UniProtKB-SubCell"/>
</dbReference>
<dbReference type="SMART" id="SM00389">
    <property type="entry name" value="HOX"/>
    <property type="match status" value="1"/>
</dbReference>
<evidence type="ECO:0000313" key="11">
    <source>
        <dbReference type="Proteomes" id="UP000291343"/>
    </source>
</evidence>
<dbReference type="CDD" id="cd00086">
    <property type="entry name" value="homeodomain"/>
    <property type="match status" value="1"/>
</dbReference>
<reference evidence="10 11" key="1">
    <citation type="journal article" date="2017" name="Gigascience">
        <title>Genome sequence of the small brown planthopper, Laodelphax striatellus.</title>
        <authorList>
            <person name="Zhu J."/>
            <person name="Jiang F."/>
            <person name="Wang X."/>
            <person name="Yang P."/>
            <person name="Bao Y."/>
            <person name="Zhao W."/>
            <person name="Wang W."/>
            <person name="Lu H."/>
            <person name="Wang Q."/>
            <person name="Cui N."/>
            <person name="Li J."/>
            <person name="Chen X."/>
            <person name="Luo L."/>
            <person name="Yu J."/>
            <person name="Kang L."/>
            <person name="Cui F."/>
        </authorList>
    </citation>
    <scope>NUCLEOTIDE SEQUENCE [LARGE SCALE GENOMIC DNA]</scope>
    <source>
        <strain evidence="10">Lst14</strain>
    </source>
</reference>
<dbReference type="Proteomes" id="UP000291343">
    <property type="component" value="Unassembled WGS sequence"/>
</dbReference>
<dbReference type="GO" id="GO:0000981">
    <property type="term" value="F:DNA-binding transcription factor activity, RNA polymerase II-specific"/>
    <property type="evidence" value="ECO:0007669"/>
    <property type="project" value="InterPro"/>
</dbReference>
<dbReference type="FunFam" id="1.10.10.60:FF:000142">
    <property type="entry name" value="homeobox protein OTX2 isoform X2"/>
    <property type="match status" value="1"/>
</dbReference>
<feature type="compositionally biased region" description="Gly residues" evidence="8">
    <location>
        <begin position="243"/>
        <end position="253"/>
    </location>
</feature>
<feature type="DNA-binding region" description="Homeobox" evidence="6">
    <location>
        <begin position="70"/>
        <end position="129"/>
    </location>
</feature>
<keyword evidence="11" id="KW-1185">Reference proteome</keyword>
<dbReference type="OrthoDB" id="6159439at2759"/>
<evidence type="ECO:0000256" key="6">
    <source>
        <dbReference type="PROSITE-ProRule" id="PRU00108"/>
    </source>
</evidence>
<keyword evidence="3 6" id="KW-0238">DNA-binding</keyword>
<evidence type="ECO:0000256" key="7">
    <source>
        <dbReference type="RuleBase" id="RU000682"/>
    </source>
</evidence>
<dbReference type="InterPro" id="IPR009057">
    <property type="entry name" value="Homeodomain-like_sf"/>
</dbReference>
<dbReference type="PANTHER" id="PTHR45793:SF5">
    <property type="entry name" value="HOMEOTIC PROTEIN OCELLILESS"/>
    <property type="match status" value="1"/>
</dbReference>
<evidence type="ECO:0000313" key="10">
    <source>
        <dbReference type="EMBL" id="RZF41714.1"/>
    </source>
</evidence>
<dbReference type="PANTHER" id="PTHR45793">
    <property type="entry name" value="HOMEOBOX PROTEIN"/>
    <property type="match status" value="1"/>
</dbReference>
<dbReference type="InterPro" id="IPR001356">
    <property type="entry name" value="HD"/>
</dbReference>
<gene>
    <name evidence="10" type="ORF">LSTR_LSTR012927</name>
</gene>
<dbReference type="Gene3D" id="1.10.10.60">
    <property type="entry name" value="Homeodomain-like"/>
    <property type="match status" value="1"/>
</dbReference>
<dbReference type="PROSITE" id="PS00027">
    <property type="entry name" value="HOMEOBOX_1"/>
    <property type="match status" value="1"/>
</dbReference>
<evidence type="ECO:0000256" key="1">
    <source>
        <dbReference type="ARBA" id="ARBA00004123"/>
    </source>
</evidence>
<dbReference type="SUPFAM" id="SSF46689">
    <property type="entry name" value="Homeodomain-like"/>
    <property type="match status" value="1"/>
</dbReference>
<evidence type="ECO:0000256" key="2">
    <source>
        <dbReference type="ARBA" id="ARBA00022473"/>
    </source>
</evidence>
<dbReference type="InterPro" id="IPR017970">
    <property type="entry name" value="Homeobox_CS"/>
</dbReference>
<dbReference type="SMR" id="A0A482X7F0"/>
<accession>A0A482X7F0</accession>
<comment type="subcellular location">
    <subcellularLocation>
        <location evidence="1 6 7">Nucleus</location>
    </subcellularLocation>
</comment>
<feature type="region of interest" description="Disordered" evidence="8">
    <location>
        <begin position="233"/>
        <end position="273"/>
    </location>
</feature>
<keyword evidence="5 6" id="KW-0539">Nucleus</keyword>
<dbReference type="PROSITE" id="PS50071">
    <property type="entry name" value="HOMEOBOX_2"/>
    <property type="match status" value="1"/>
</dbReference>
<feature type="region of interest" description="Disordered" evidence="8">
    <location>
        <begin position="127"/>
        <end position="214"/>
    </location>
</feature>
<name>A0A482X7F0_LAOST</name>
<feature type="compositionally biased region" description="Low complexity" evidence="8">
    <location>
        <begin position="254"/>
        <end position="265"/>
    </location>
</feature>
<comment type="caution">
    <text evidence="10">The sequence shown here is derived from an EMBL/GenBank/DDBJ whole genome shotgun (WGS) entry which is preliminary data.</text>
</comment>
<sequence length="331" mass="34642">MWPNSLSGGCNPDGELAFPAFSSACGTAGTPGMASYLKSAAAPYSVNGIGLAMDSLHSSMGYPTGNPRKQRRERTTFTRAQLDVLEALFSKTRYPDIFMREEVALKINLPESRVQVWFKNRRAKCRQQVKQHQQQQQNGGGASEKSGSGGGGGGSRSLGGGKSKSAAPPAKTPPAPATAAASPVPGAGAGSAASRDSPYKPLLTATPPVPSVYSPGTTNTSIWSPAIIDSCLDSSHHQRSSGSGYGGGGGGGSSSSASVSTSSNSTNCYPPPHPHHQNYTSYYSNMDYLGPPTSAITHSQLNVAENGLESSWVKREDSTSWFYNSTGWDRK</sequence>
<evidence type="ECO:0000256" key="3">
    <source>
        <dbReference type="ARBA" id="ARBA00023125"/>
    </source>
</evidence>
<dbReference type="STRING" id="195883.A0A482X7F0"/>
<keyword evidence="4 6" id="KW-0371">Homeobox</keyword>
<feature type="compositionally biased region" description="Gly residues" evidence="8">
    <location>
        <begin position="138"/>
        <end position="162"/>
    </location>
</feature>
<dbReference type="EMBL" id="QKKF02016474">
    <property type="protein sequence ID" value="RZF41714.1"/>
    <property type="molecule type" value="Genomic_DNA"/>
</dbReference>
<evidence type="ECO:0000259" key="9">
    <source>
        <dbReference type="PROSITE" id="PS50071"/>
    </source>
</evidence>
<evidence type="ECO:0000256" key="8">
    <source>
        <dbReference type="SAM" id="MobiDB-lite"/>
    </source>
</evidence>
<evidence type="ECO:0000256" key="5">
    <source>
        <dbReference type="ARBA" id="ARBA00023242"/>
    </source>
</evidence>
<evidence type="ECO:0000256" key="4">
    <source>
        <dbReference type="ARBA" id="ARBA00023155"/>
    </source>
</evidence>
<feature type="domain" description="Homeobox" evidence="9">
    <location>
        <begin position="68"/>
        <end position="128"/>
    </location>
</feature>
<protein>
    <recommendedName>
        <fullName evidence="9">Homeobox domain-containing protein</fullName>
    </recommendedName>
</protein>
<dbReference type="InParanoid" id="A0A482X7F0"/>
<dbReference type="AlphaFoldDB" id="A0A482X7F0"/>
<keyword evidence="2" id="KW-0217">Developmental protein</keyword>
<feature type="compositionally biased region" description="Low complexity" evidence="8">
    <location>
        <begin position="177"/>
        <end position="194"/>
    </location>
</feature>
<proteinExistence type="predicted"/>